<dbReference type="PROSITE" id="PS50005">
    <property type="entry name" value="TPR"/>
    <property type="match status" value="1"/>
</dbReference>
<evidence type="ECO:0000313" key="6">
    <source>
        <dbReference type="Proteomes" id="UP000278807"/>
    </source>
</evidence>
<reference evidence="5 6" key="2">
    <citation type="submission" date="2018-11" db="EMBL/GenBank/DDBJ databases">
        <authorList>
            <consortium name="Pathogen Informatics"/>
        </authorList>
    </citation>
    <scope>NUCLEOTIDE SEQUENCE [LARGE SCALE GENOMIC DNA]</scope>
</reference>
<name>A0A158QIA5_RODNA</name>
<dbReference type="PANTHER" id="PTHR23040">
    <property type="match status" value="1"/>
</dbReference>
<dbReference type="SMART" id="SM00028">
    <property type="entry name" value="TPR"/>
    <property type="match status" value="4"/>
</dbReference>
<feature type="repeat" description="TPR" evidence="4">
    <location>
        <begin position="278"/>
        <end position="311"/>
    </location>
</feature>
<dbReference type="AlphaFoldDB" id="A0A158QIA5"/>
<dbReference type="STRING" id="102285.A0A158QIA5"/>
<keyword evidence="4" id="KW-0802">TPR repeat</keyword>
<evidence type="ECO:0000313" key="5">
    <source>
        <dbReference type="EMBL" id="VDO05310.1"/>
    </source>
</evidence>
<dbReference type="Gene3D" id="1.25.40.10">
    <property type="entry name" value="Tetratricopeptide repeat domain"/>
    <property type="match status" value="1"/>
</dbReference>
<dbReference type="WBParaSite" id="HNAJ_0000904501-mRNA-1">
    <property type="protein sequence ID" value="HNAJ_0000904501-mRNA-1"/>
    <property type="gene ID" value="HNAJ_0000904501"/>
</dbReference>
<comment type="subcellular location">
    <subcellularLocation>
        <location evidence="1">Cytoplasm</location>
        <location evidence="1">Cytoskeleton</location>
        <location evidence="1">Cilium axoneme</location>
    </subcellularLocation>
</comment>
<evidence type="ECO:0000256" key="2">
    <source>
        <dbReference type="ARBA" id="ARBA00034139"/>
    </source>
</evidence>
<proteinExistence type="predicted"/>
<dbReference type="GO" id="GO:0005930">
    <property type="term" value="C:axoneme"/>
    <property type="evidence" value="ECO:0007669"/>
    <property type="project" value="UniProtKB-SubCell"/>
</dbReference>
<keyword evidence="6" id="KW-1185">Reference proteome</keyword>
<accession>A0A158QIA5</accession>
<evidence type="ECO:0000256" key="1">
    <source>
        <dbReference type="ARBA" id="ARBA00004430"/>
    </source>
</evidence>
<organism evidence="7">
    <name type="scientific">Rodentolepis nana</name>
    <name type="common">Dwarf tapeworm</name>
    <name type="synonym">Hymenolepis nana</name>
    <dbReference type="NCBI Taxonomy" id="102285"/>
    <lineage>
        <taxon>Eukaryota</taxon>
        <taxon>Metazoa</taxon>
        <taxon>Spiralia</taxon>
        <taxon>Lophotrochozoa</taxon>
        <taxon>Platyhelminthes</taxon>
        <taxon>Cestoda</taxon>
        <taxon>Eucestoda</taxon>
        <taxon>Cyclophyllidea</taxon>
        <taxon>Hymenolepididae</taxon>
        <taxon>Rodentolepis</taxon>
    </lineage>
</organism>
<gene>
    <name evidence="5" type="ORF">HNAJ_LOCUS9041</name>
</gene>
<sequence>MSPLTVDKIHIRNFQAYYDDTTKTDTKETDEMLYYKTQNFYCKVGIELPTCTADRDWSIGLVQACDYMHLENNYGGLGKSLWEFHPLKSGLRQFINDSDGRQYPFYSISQSLYNIKKGNVKRALVNLQIKDYFHPSVVWTLPYSRGVHLTEIGRHQRFYIWLVAIKHGRKACGQEDEVHILQKLRWEYDLHMEIDPYMPVGQKVRRIYDTQADSIAMCDFNPSQKLPIEATQAPHCNAAQSLIWYPRDQTRHSRILVPPKQIIVPWEKWVSDMLGPSARSLLQMAEFLYRTSDFEGALVYFHRGKQIHPNSRAFGLGVVKSEDAINTLIGGHLRSRFNSFYGTIQDNSTHLEIQTNESSSQAQDSSPETAKNFKYPKSLMGQSFASVRHFTKLAQEEGHYEKYLKNSKEIRELLNEIYQYLEGRSEFWQQQDATLVNPKKRCERKAKRKTDLTDQLDILQRIAQLLQDISDVQCESDYEKALCLCSALRNDLKQLNSDFPEFNEILADLNAFEGVAYFHLRNFEEAQKAFNNQLKICESSNLQNHLPRCLENLARTYTKLQNFRTAKDIWLERFKYDSNNQDKMWIQFEIAFCCFELCEYEEAIERGFAVKRLAEITFSMNWELKASIVIAQSNLALKNLCEAQIYLQSAQYAAYILNQHDLEPLLAKAIDLIDEETDKANYGVVKEKCRLLCRFKQHLFDSRILRKNSKNKRLGYGYHRGCFRALLDQVPYLRRPPGPSFVEAY</sequence>
<dbReference type="SUPFAM" id="SSF48452">
    <property type="entry name" value="TPR-like"/>
    <property type="match status" value="1"/>
</dbReference>
<dbReference type="OrthoDB" id="9971204at2759"/>
<dbReference type="InterPro" id="IPR040111">
    <property type="entry name" value="ODAD4"/>
</dbReference>
<evidence type="ECO:0000256" key="3">
    <source>
        <dbReference type="ARBA" id="ARBA00034143"/>
    </source>
</evidence>
<dbReference type="InterPro" id="IPR011990">
    <property type="entry name" value="TPR-like_helical_dom_sf"/>
</dbReference>
<protein>
    <recommendedName>
        <fullName evidence="2">Outer dynein arm-docking complex subunit 4</fullName>
    </recommendedName>
    <alternativeName>
        <fullName evidence="3">Tetratricopeptide repeat protein 25</fullName>
    </alternativeName>
</protein>
<evidence type="ECO:0000313" key="7">
    <source>
        <dbReference type="WBParaSite" id="HNAJ_0000904501-mRNA-1"/>
    </source>
</evidence>
<reference evidence="7" key="1">
    <citation type="submission" date="2016-04" db="UniProtKB">
        <authorList>
            <consortium name="WormBaseParasite"/>
        </authorList>
    </citation>
    <scope>IDENTIFICATION</scope>
</reference>
<dbReference type="PANTHER" id="PTHR23040:SF2">
    <property type="entry name" value="OUTER DYNEIN ARM-DOCKING COMPLEX SUBUNIT 4"/>
    <property type="match status" value="1"/>
</dbReference>
<dbReference type="EMBL" id="UZAE01012473">
    <property type="protein sequence ID" value="VDO05310.1"/>
    <property type="molecule type" value="Genomic_DNA"/>
</dbReference>
<evidence type="ECO:0000256" key="4">
    <source>
        <dbReference type="PROSITE-ProRule" id="PRU00339"/>
    </source>
</evidence>
<dbReference type="Proteomes" id="UP000278807">
    <property type="component" value="Unassembled WGS sequence"/>
</dbReference>
<dbReference type="InterPro" id="IPR019734">
    <property type="entry name" value="TPR_rpt"/>
</dbReference>